<dbReference type="AlphaFoldDB" id="A0A379G3T5"/>
<keyword evidence="4 6" id="KW-1133">Transmembrane helix</keyword>
<feature type="transmembrane region" description="Helical" evidence="6">
    <location>
        <begin position="186"/>
        <end position="205"/>
    </location>
</feature>
<dbReference type="InterPro" id="IPR001123">
    <property type="entry name" value="LeuE-type"/>
</dbReference>
<keyword evidence="3 6" id="KW-0812">Transmembrane</keyword>
<reference evidence="7 8" key="1">
    <citation type="submission" date="2018-06" db="EMBL/GenBank/DDBJ databases">
        <authorList>
            <consortium name="Pathogen Informatics"/>
            <person name="Doyle S."/>
        </authorList>
    </citation>
    <scope>NUCLEOTIDE SEQUENCE [LARGE SCALE GENOMIC DNA]</scope>
    <source>
        <strain evidence="7 8">NCTC12026</strain>
    </source>
</reference>
<dbReference type="PIRSF" id="PIRSF006324">
    <property type="entry name" value="LeuE"/>
    <property type="match status" value="1"/>
</dbReference>
<sequence>MNEILAVATITILAVISPGPDFAMVTKNSYSYGRRIGLFCALGIAIGVQVHVLYTIFGVTLIIMSSPMLFLVVKLLGVGYLVYIGYKSLTNKTLISTDDKIGDFIEPSILSAFKTGFLTNALNPKTMFFVVSVYTQVIQANNSQWLNFGYGLFISFAHWIWFSLIALFFAAPLIRNKILKYQLAMDRVIGGLLIILGLSLLFFNIN</sequence>
<accession>A0A379G3T5</accession>
<evidence type="ECO:0000256" key="5">
    <source>
        <dbReference type="ARBA" id="ARBA00023136"/>
    </source>
</evidence>
<keyword evidence="2" id="KW-1003">Cell membrane</keyword>
<feature type="transmembrane region" description="Helical" evidence="6">
    <location>
        <begin position="33"/>
        <end position="56"/>
    </location>
</feature>
<evidence type="ECO:0000313" key="8">
    <source>
        <dbReference type="Proteomes" id="UP000255129"/>
    </source>
</evidence>
<evidence type="ECO:0000256" key="6">
    <source>
        <dbReference type="SAM" id="Phobius"/>
    </source>
</evidence>
<gene>
    <name evidence="7" type="primary">rhtC_1</name>
    <name evidence="7" type="ORF">NCTC12026_01953</name>
</gene>
<dbReference type="PANTHER" id="PTHR30086">
    <property type="entry name" value="ARGININE EXPORTER PROTEIN ARGO"/>
    <property type="match status" value="1"/>
</dbReference>
<dbReference type="GO" id="GO:0005886">
    <property type="term" value="C:plasma membrane"/>
    <property type="evidence" value="ECO:0007669"/>
    <property type="project" value="UniProtKB-SubCell"/>
</dbReference>
<dbReference type="GO" id="GO:0015171">
    <property type="term" value="F:amino acid transmembrane transporter activity"/>
    <property type="evidence" value="ECO:0007669"/>
    <property type="project" value="TreeGrafter"/>
</dbReference>
<dbReference type="Proteomes" id="UP000255129">
    <property type="component" value="Unassembled WGS sequence"/>
</dbReference>
<name>A0A379G3T5_9GAMM</name>
<dbReference type="EMBL" id="UGUA01000002">
    <property type="protein sequence ID" value="SUC35556.1"/>
    <property type="molecule type" value="Genomic_DNA"/>
</dbReference>
<dbReference type="PANTHER" id="PTHR30086:SF21">
    <property type="entry name" value="TRANSPORT PROTEIN"/>
    <property type="match status" value="1"/>
</dbReference>
<dbReference type="RefSeq" id="WP_115164309.1">
    <property type="nucleotide sequence ID" value="NZ_UGUA01000002.1"/>
</dbReference>
<evidence type="ECO:0000256" key="1">
    <source>
        <dbReference type="ARBA" id="ARBA00004651"/>
    </source>
</evidence>
<comment type="subcellular location">
    <subcellularLocation>
        <location evidence="1">Cell membrane</location>
        <topology evidence="1">Multi-pass membrane protein</topology>
    </subcellularLocation>
</comment>
<keyword evidence="5 6" id="KW-0472">Membrane</keyword>
<evidence type="ECO:0000256" key="3">
    <source>
        <dbReference type="ARBA" id="ARBA00022692"/>
    </source>
</evidence>
<protein>
    <submittedName>
        <fullName evidence="7">Threonine efflux protein</fullName>
    </submittedName>
</protein>
<dbReference type="OrthoDB" id="581870at2"/>
<feature type="transmembrane region" description="Helical" evidence="6">
    <location>
        <begin position="150"/>
        <end position="174"/>
    </location>
</feature>
<evidence type="ECO:0000313" key="7">
    <source>
        <dbReference type="EMBL" id="SUC35556.1"/>
    </source>
</evidence>
<organism evidence="7 8">
    <name type="scientific">Providencia rustigianii</name>
    <dbReference type="NCBI Taxonomy" id="158850"/>
    <lineage>
        <taxon>Bacteria</taxon>
        <taxon>Pseudomonadati</taxon>
        <taxon>Pseudomonadota</taxon>
        <taxon>Gammaproteobacteria</taxon>
        <taxon>Enterobacterales</taxon>
        <taxon>Morganellaceae</taxon>
        <taxon>Providencia</taxon>
    </lineage>
</organism>
<proteinExistence type="predicted"/>
<evidence type="ECO:0000256" key="2">
    <source>
        <dbReference type="ARBA" id="ARBA00022475"/>
    </source>
</evidence>
<evidence type="ECO:0000256" key="4">
    <source>
        <dbReference type="ARBA" id="ARBA00022989"/>
    </source>
</evidence>
<feature type="transmembrane region" description="Helical" evidence="6">
    <location>
        <begin position="68"/>
        <end position="86"/>
    </location>
</feature>
<dbReference type="Pfam" id="PF01810">
    <property type="entry name" value="LysE"/>
    <property type="match status" value="1"/>
</dbReference>